<evidence type="ECO:0000313" key="2">
    <source>
        <dbReference type="Proteomes" id="UP001596157"/>
    </source>
</evidence>
<evidence type="ECO:0000313" key="1">
    <source>
        <dbReference type="EMBL" id="MFC5289888.1"/>
    </source>
</evidence>
<dbReference type="Proteomes" id="UP001596157">
    <property type="component" value="Unassembled WGS sequence"/>
</dbReference>
<reference evidence="2" key="1">
    <citation type="journal article" date="2019" name="Int. J. Syst. Evol. Microbiol.">
        <title>The Global Catalogue of Microorganisms (GCM) 10K type strain sequencing project: providing services to taxonomists for standard genome sequencing and annotation.</title>
        <authorList>
            <consortium name="The Broad Institute Genomics Platform"/>
            <consortium name="The Broad Institute Genome Sequencing Center for Infectious Disease"/>
            <person name="Wu L."/>
            <person name="Ma J."/>
        </authorList>
    </citation>
    <scope>NUCLEOTIDE SEQUENCE [LARGE SCALE GENOMIC DNA]</scope>
    <source>
        <strain evidence="2">CCUG 59778</strain>
    </source>
</reference>
<keyword evidence="2" id="KW-1185">Reference proteome</keyword>
<name>A0ABW0EU30_9PSEU</name>
<comment type="caution">
    <text evidence="1">The sequence shown here is derived from an EMBL/GenBank/DDBJ whole genome shotgun (WGS) entry which is preliminary data.</text>
</comment>
<organism evidence="1 2">
    <name type="scientific">Actinokineospora guangxiensis</name>
    <dbReference type="NCBI Taxonomy" id="1490288"/>
    <lineage>
        <taxon>Bacteria</taxon>
        <taxon>Bacillati</taxon>
        <taxon>Actinomycetota</taxon>
        <taxon>Actinomycetes</taxon>
        <taxon>Pseudonocardiales</taxon>
        <taxon>Pseudonocardiaceae</taxon>
        <taxon>Actinokineospora</taxon>
    </lineage>
</organism>
<protein>
    <submittedName>
        <fullName evidence="1">Uncharacterized protein</fullName>
    </submittedName>
</protein>
<dbReference type="EMBL" id="JBHSKF010000013">
    <property type="protein sequence ID" value="MFC5289888.1"/>
    <property type="molecule type" value="Genomic_DNA"/>
</dbReference>
<accession>A0ABW0EU30</accession>
<sequence length="297" mass="31594">MTEGGTRDIAVSFAEDRRSAVGEVVEACRQRGLTVLEGPDHVHEWWAHKDEGDLPDTRVRFFVPFVSDVDDFTTALLGAVRAGDEHVLPVLVGDVAVPTGLLHPHVAYLRTAEHQVDALVDALVERVEAAEAAGRERAPIAAVVTRARTEAPAAGTPASFSRYAEQDAALRYLGAQFAAAAPGLAAHGVVGTVHIGDSRIAVRVERAGDVVYALDVQRGGIGGDETVNFVAGRHDAGSACTSGWARPVHDPATGTTALELHDLSLFGRGEPPRSYSRAELFTALWQQITSVVRSSTR</sequence>
<proteinExistence type="predicted"/>
<gene>
    <name evidence="1" type="ORF">ACFPM7_22770</name>
</gene>
<dbReference type="RefSeq" id="WP_378249756.1">
    <property type="nucleotide sequence ID" value="NZ_JBHSKF010000013.1"/>
</dbReference>